<dbReference type="EMBL" id="AYYH01000027">
    <property type="protein sequence ID" value="KRN09400.1"/>
    <property type="molecule type" value="Genomic_DNA"/>
</dbReference>
<evidence type="ECO:0000313" key="1">
    <source>
        <dbReference type="EMBL" id="KRN09400.1"/>
    </source>
</evidence>
<keyword evidence="2" id="KW-1185">Reference proteome</keyword>
<reference evidence="1 2" key="1">
    <citation type="journal article" date="2015" name="Genome Announc.">
        <title>Expanding the biotechnology potential of lactobacilli through comparative genomics of 213 strains and associated genera.</title>
        <authorList>
            <person name="Sun Z."/>
            <person name="Harris H.M."/>
            <person name="McCann A."/>
            <person name="Guo C."/>
            <person name="Argimon S."/>
            <person name="Zhang W."/>
            <person name="Yang X."/>
            <person name="Jeffery I.B."/>
            <person name="Cooney J.C."/>
            <person name="Kagawa T.F."/>
            <person name="Liu W."/>
            <person name="Song Y."/>
            <person name="Salvetti E."/>
            <person name="Wrobel A."/>
            <person name="Rasinkangas P."/>
            <person name="Parkhill J."/>
            <person name="Rea M.C."/>
            <person name="O'Sullivan O."/>
            <person name="Ritari J."/>
            <person name="Douillard F.P."/>
            <person name="Paul Ross R."/>
            <person name="Yang R."/>
            <person name="Briner A.E."/>
            <person name="Felis G.E."/>
            <person name="de Vos W.M."/>
            <person name="Barrangou R."/>
            <person name="Klaenhammer T.R."/>
            <person name="Caufield P.W."/>
            <person name="Cui Y."/>
            <person name="Zhang H."/>
            <person name="O'Toole P.W."/>
        </authorList>
    </citation>
    <scope>NUCLEOTIDE SEQUENCE [LARGE SCALE GENOMIC DNA]</scope>
    <source>
        <strain evidence="1 2">DSM 20444</strain>
    </source>
</reference>
<dbReference type="RefSeq" id="WP_010078328.1">
    <property type="nucleotide sequence ID" value="NZ_AYYH01000027.1"/>
</dbReference>
<proteinExistence type="predicted"/>
<evidence type="ECO:0000313" key="2">
    <source>
        <dbReference type="Proteomes" id="UP000050898"/>
    </source>
</evidence>
<accession>A0A0R2DZP6</accession>
<comment type="caution">
    <text evidence="1">The sequence shown here is derived from an EMBL/GenBank/DDBJ whole genome shotgun (WGS) entry which is preliminary data.</text>
</comment>
<organism evidence="1 2">
    <name type="scientific">Liquorilactobacillus mali KCTC 3596 = DSM 20444</name>
    <dbReference type="NCBI Taxonomy" id="1046596"/>
    <lineage>
        <taxon>Bacteria</taxon>
        <taxon>Bacillati</taxon>
        <taxon>Bacillota</taxon>
        <taxon>Bacilli</taxon>
        <taxon>Lactobacillales</taxon>
        <taxon>Lactobacillaceae</taxon>
        <taxon>Liquorilactobacillus</taxon>
    </lineage>
</organism>
<protein>
    <submittedName>
        <fullName evidence="1">Uncharacterized protein</fullName>
    </submittedName>
</protein>
<gene>
    <name evidence="1" type="ORF">FD00_GL001123</name>
</gene>
<name>A0A0R2DZP6_9LACO</name>
<dbReference type="Proteomes" id="UP000050898">
    <property type="component" value="Unassembled WGS sequence"/>
</dbReference>
<dbReference type="PATRIC" id="fig|1046596.6.peg.1205"/>
<sequence>MTEAVIILLALLLLYDIVQHKKQAKNELKDIYSSLREVYRVSYTDYSLMIGDTDKRIVHWYLYDTKNKKIIETHTFVWHKNVADSQIALELVGELITDRRRKLQLMYRKK</sequence>
<dbReference type="AlphaFoldDB" id="A0A0R2DZP6"/>